<evidence type="ECO:0000313" key="9">
    <source>
        <dbReference type="Proteomes" id="UP001152622"/>
    </source>
</evidence>
<evidence type="ECO:0000256" key="2">
    <source>
        <dbReference type="ARBA" id="ARBA00011982"/>
    </source>
</evidence>
<dbReference type="InterPro" id="IPR003193">
    <property type="entry name" value="ADP-ribosyl_cyclase"/>
</dbReference>
<proteinExistence type="inferred from homology"/>
<evidence type="ECO:0000256" key="3">
    <source>
        <dbReference type="ARBA" id="ARBA00022679"/>
    </source>
</evidence>
<gene>
    <name evidence="8" type="ORF">SKAU_G00077370</name>
</gene>
<dbReference type="GO" id="GO:0061809">
    <property type="term" value="F:NAD+ nucleosidase activity, cyclic ADP-ribose generating"/>
    <property type="evidence" value="ECO:0007669"/>
    <property type="project" value="UniProtKB-EC"/>
</dbReference>
<keyword evidence="3" id="KW-0808">Transferase</keyword>
<organism evidence="8 9">
    <name type="scientific">Synaphobranchus kaupii</name>
    <name type="common">Kaup's arrowtooth eel</name>
    <dbReference type="NCBI Taxonomy" id="118154"/>
    <lineage>
        <taxon>Eukaryota</taxon>
        <taxon>Metazoa</taxon>
        <taxon>Chordata</taxon>
        <taxon>Craniata</taxon>
        <taxon>Vertebrata</taxon>
        <taxon>Euteleostomi</taxon>
        <taxon>Actinopterygii</taxon>
        <taxon>Neopterygii</taxon>
        <taxon>Teleostei</taxon>
        <taxon>Anguilliformes</taxon>
        <taxon>Synaphobranchidae</taxon>
        <taxon>Synaphobranchus</taxon>
    </lineage>
</organism>
<dbReference type="Pfam" id="PF02267">
    <property type="entry name" value="Rib_hydrolayse"/>
    <property type="match status" value="1"/>
</dbReference>
<name>A0A9Q1G924_SYNKA</name>
<dbReference type="AlphaFoldDB" id="A0A9Q1G924"/>
<reference evidence="8" key="1">
    <citation type="journal article" date="2023" name="Science">
        <title>Genome structures resolve the early diversification of teleost fishes.</title>
        <authorList>
            <person name="Parey E."/>
            <person name="Louis A."/>
            <person name="Montfort J."/>
            <person name="Bouchez O."/>
            <person name="Roques C."/>
            <person name="Iampietro C."/>
            <person name="Lluch J."/>
            <person name="Castinel A."/>
            <person name="Donnadieu C."/>
            <person name="Desvignes T."/>
            <person name="Floi Bucao C."/>
            <person name="Jouanno E."/>
            <person name="Wen M."/>
            <person name="Mejri S."/>
            <person name="Dirks R."/>
            <person name="Jansen H."/>
            <person name="Henkel C."/>
            <person name="Chen W.J."/>
            <person name="Zahm M."/>
            <person name="Cabau C."/>
            <person name="Klopp C."/>
            <person name="Thompson A.W."/>
            <person name="Robinson-Rechavi M."/>
            <person name="Braasch I."/>
            <person name="Lecointre G."/>
            <person name="Bobe J."/>
            <person name="Postlethwait J.H."/>
            <person name="Berthelot C."/>
            <person name="Roest Crollius H."/>
            <person name="Guiguen Y."/>
        </authorList>
    </citation>
    <scope>NUCLEOTIDE SEQUENCE</scope>
    <source>
        <strain evidence="8">WJC10195</strain>
    </source>
</reference>
<keyword evidence="6" id="KW-1015">Disulfide bond</keyword>
<keyword evidence="4" id="KW-0378">Hydrolase</keyword>
<evidence type="ECO:0000313" key="8">
    <source>
        <dbReference type="EMBL" id="KAJ8377157.1"/>
    </source>
</evidence>
<dbReference type="SUPFAM" id="SSF52309">
    <property type="entry name" value="N-(deoxy)ribosyltransferase-like"/>
    <property type="match status" value="1"/>
</dbReference>
<feature type="chain" id="PRO_5040116226" description="ADP-ribosyl cyclase/cyclic ADP-ribose hydrolase" evidence="7">
    <location>
        <begin position="25"/>
        <end position="281"/>
    </location>
</feature>
<evidence type="ECO:0000256" key="7">
    <source>
        <dbReference type="SAM" id="SignalP"/>
    </source>
</evidence>
<keyword evidence="7" id="KW-0732">Signal</keyword>
<comment type="similarity">
    <text evidence="1">Belongs to the ADP-ribosyl cyclase family.</text>
</comment>
<accession>A0A9Q1G924</accession>
<dbReference type="OrthoDB" id="9944984at2759"/>
<dbReference type="Gene3D" id="3.40.50.720">
    <property type="entry name" value="NAD(P)-binding Rossmann-like Domain"/>
    <property type="match status" value="1"/>
</dbReference>
<dbReference type="GO" id="GO:0005886">
    <property type="term" value="C:plasma membrane"/>
    <property type="evidence" value="ECO:0007669"/>
    <property type="project" value="TreeGrafter"/>
</dbReference>
<dbReference type="Proteomes" id="UP001152622">
    <property type="component" value="Chromosome 2"/>
</dbReference>
<evidence type="ECO:0000256" key="5">
    <source>
        <dbReference type="ARBA" id="ARBA00023027"/>
    </source>
</evidence>
<evidence type="ECO:0000256" key="1">
    <source>
        <dbReference type="ARBA" id="ARBA00005406"/>
    </source>
</evidence>
<sequence>MTESSQLANLHGLVILSFLTKALGAETGTTDNLKEIVIGRCYNYVTLVNPNSRYDCEEIWTEFQQAVLRRTSCNVAVRDYQRMFHTTPQALPCDRLLFWSKTHELVHSYSAVTRHFWTLEDTLVGYMFNDLIWCGQDDRDSGFNFSACPVWSTCVNHPVYSLWKQASKNFAASACGNITVLLNGSIQNAFSRQSMFGSVELDSLNPRMVNHVNIKVVANLEGPFVESCSQGSILDLIETLRSRGFHWTCTDSDVTLRILQCIQNPRQFSCQTCSSSLLHGQ</sequence>
<dbReference type="PANTHER" id="PTHR10912:SF8">
    <property type="entry name" value="ADP-RIBOSYL CYCLASE_CYCLIC ADP-RIBOSE HYDROLASE"/>
    <property type="match status" value="1"/>
</dbReference>
<dbReference type="PANTHER" id="PTHR10912">
    <property type="entry name" value="ADP-RIBOSYL CYCLASE"/>
    <property type="match status" value="1"/>
</dbReference>
<dbReference type="CDD" id="cd04759">
    <property type="entry name" value="Rib_hydrolase"/>
    <property type="match status" value="1"/>
</dbReference>
<evidence type="ECO:0000256" key="4">
    <source>
        <dbReference type="ARBA" id="ARBA00022801"/>
    </source>
</evidence>
<dbReference type="GO" id="GO:0016849">
    <property type="term" value="F:phosphorus-oxygen lyase activity"/>
    <property type="evidence" value="ECO:0007669"/>
    <property type="project" value="TreeGrafter"/>
</dbReference>
<keyword evidence="5" id="KW-0520">NAD</keyword>
<dbReference type="Gene3D" id="1.20.82.10">
    <property type="entry name" value="ADP Ribosyl Cyclase, Chain A, domain 1"/>
    <property type="match status" value="1"/>
</dbReference>
<dbReference type="EMBL" id="JAINUF010000002">
    <property type="protein sequence ID" value="KAJ8377157.1"/>
    <property type="molecule type" value="Genomic_DNA"/>
</dbReference>
<protein>
    <recommendedName>
        <fullName evidence="2">ADP-ribosyl cyclase/cyclic ADP-ribose hydrolase</fullName>
        <ecNumber evidence="2">3.2.2.6</ecNumber>
    </recommendedName>
</protein>
<comment type="caution">
    <text evidence="8">The sequence shown here is derived from an EMBL/GenBank/DDBJ whole genome shotgun (WGS) entry which is preliminary data.</text>
</comment>
<evidence type="ECO:0000256" key="6">
    <source>
        <dbReference type="ARBA" id="ARBA00023157"/>
    </source>
</evidence>
<keyword evidence="9" id="KW-1185">Reference proteome</keyword>
<dbReference type="GO" id="GO:0030890">
    <property type="term" value="P:positive regulation of B cell proliferation"/>
    <property type="evidence" value="ECO:0007669"/>
    <property type="project" value="TreeGrafter"/>
</dbReference>
<dbReference type="GO" id="GO:0016740">
    <property type="term" value="F:transferase activity"/>
    <property type="evidence" value="ECO:0007669"/>
    <property type="project" value="UniProtKB-KW"/>
</dbReference>
<dbReference type="EC" id="3.2.2.6" evidence="2"/>
<feature type="signal peptide" evidence="7">
    <location>
        <begin position="1"/>
        <end position="24"/>
    </location>
</feature>